<proteinExistence type="predicted"/>
<comment type="caution">
    <text evidence="2">The sequence shown here is derived from an EMBL/GenBank/DDBJ whole genome shotgun (WGS) entry which is preliminary data.</text>
</comment>
<keyword evidence="3" id="KW-1185">Reference proteome</keyword>
<protein>
    <recommendedName>
        <fullName evidence="4">Lipoprotein LprG</fullName>
    </recommendedName>
</protein>
<feature type="signal peptide" evidence="1">
    <location>
        <begin position="1"/>
        <end position="28"/>
    </location>
</feature>
<dbReference type="EMBL" id="VFOV01000001">
    <property type="protein sequence ID" value="TQL66688.1"/>
    <property type="molecule type" value="Genomic_DNA"/>
</dbReference>
<gene>
    <name evidence="2" type="ORF">FB381_0552</name>
</gene>
<name>A0A543A281_9ACTN</name>
<feature type="chain" id="PRO_5038677597" description="Lipoprotein LprG" evidence="1">
    <location>
        <begin position="29"/>
        <end position="246"/>
    </location>
</feature>
<dbReference type="AlphaFoldDB" id="A0A543A281"/>
<accession>A0A543A281</accession>
<evidence type="ECO:0000313" key="3">
    <source>
        <dbReference type="Proteomes" id="UP000320209"/>
    </source>
</evidence>
<evidence type="ECO:0000313" key="2">
    <source>
        <dbReference type="EMBL" id="TQL66688.1"/>
    </source>
</evidence>
<evidence type="ECO:0008006" key="4">
    <source>
        <dbReference type="Google" id="ProtNLM"/>
    </source>
</evidence>
<reference evidence="2 3" key="1">
    <citation type="submission" date="2019-06" db="EMBL/GenBank/DDBJ databases">
        <title>Sequencing the genomes of 1000 actinobacteria strains.</title>
        <authorList>
            <person name="Klenk H.-P."/>
        </authorList>
    </citation>
    <scope>NUCLEOTIDE SEQUENCE [LARGE SCALE GENOMIC DNA]</scope>
    <source>
        <strain evidence="2 3">DSM 25218</strain>
    </source>
</reference>
<dbReference type="Proteomes" id="UP000320209">
    <property type="component" value="Unassembled WGS sequence"/>
</dbReference>
<evidence type="ECO:0000256" key="1">
    <source>
        <dbReference type="SAM" id="SignalP"/>
    </source>
</evidence>
<organism evidence="2 3">
    <name type="scientific">Nocardioides albertanoniae</name>
    <dbReference type="NCBI Taxonomy" id="1175486"/>
    <lineage>
        <taxon>Bacteria</taxon>
        <taxon>Bacillati</taxon>
        <taxon>Actinomycetota</taxon>
        <taxon>Actinomycetes</taxon>
        <taxon>Propionibacteriales</taxon>
        <taxon>Nocardioidaceae</taxon>
        <taxon>Nocardioides</taxon>
    </lineage>
</organism>
<sequence>MPSATIGRVFRPVVPATALIIALTSALAGCGDDGGTLSQAREYAREPGNRIAEQARAAMHDIDAVHVEGEVLDPSGTKITIDLDVSAKGSCLGTVDIGDGQISLRAIGGSAWYQGDEDFWKSIAPGKSEGKEIADRVGDKWVALEGELASLRAFCSIDSLTAQMAPAEAEAEAIGPAMVYRTPTVQLDVTHGETQSRTYVVASEPHRIVKWTQGSAGELRFSDFDQEFHVEEPAAADVFDLAELEK</sequence>
<keyword evidence="1" id="KW-0732">Signal</keyword>